<proteinExistence type="predicted"/>
<evidence type="ECO:0000313" key="2">
    <source>
        <dbReference type="Proteomes" id="UP000827986"/>
    </source>
</evidence>
<accession>A0A9D3WQF3</accession>
<dbReference type="Proteomes" id="UP000827986">
    <property type="component" value="Unassembled WGS sequence"/>
</dbReference>
<reference evidence="1" key="1">
    <citation type="submission" date="2021-09" db="EMBL/GenBank/DDBJ databases">
        <title>The genome of Mauremys mutica provides insights into the evolution of semi-aquatic lifestyle.</title>
        <authorList>
            <person name="Gong S."/>
            <person name="Gao Y."/>
        </authorList>
    </citation>
    <scope>NUCLEOTIDE SEQUENCE</scope>
    <source>
        <strain evidence="1">MM-2020</strain>
        <tissue evidence="1">Muscle</tissue>
    </source>
</reference>
<evidence type="ECO:0000313" key="1">
    <source>
        <dbReference type="EMBL" id="KAH1166237.1"/>
    </source>
</evidence>
<comment type="caution">
    <text evidence="1">The sequence shown here is derived from an EMBL/GenBank/DDBJ whole genome shotgun (WGS) entry which is preliminary data.</text>
</comment>
<gene>
    <name evidence="1" type="ORF">KIL84_015409</name>
</gene>
<dbReference type="EMBL" id="JAHDVG010000487">
    <property type="protein sequence ID" value="KAH1166237.1"/>
    <property type="molecule type" value="Genomic_DNA"/>
</dbReference>
<dbReference type="AlphaFoldDB" id="A0A9D3WQF3"/>
<sequence length="135" mass="13740">MSLPVAPSTSSAYAQVVAAPPLAATSSFLVTASATISGSRSPFPTLTRKHGIRCLLVPASPHVETYVVGPTAIVVASKMYGKAEGPGSAGVGDEVEEGKDISHPLLEFSPDSAQDLEGLLVTGDIEELLGLPLAV</sequence>
<organism evidence="1 2">
    <name type="scientific">Mauremys mutica</name>
    <name type="common">yellowpond turtle</name>
    <dbReference type="NCBI Taxonomy" id="74926"/>
    <lineage>
        <taxon>Eukaryota</taxon>
        <taxon>Metazoa</taxon>
        <taxon>Chordata</taxon>
        <taxon>Craniata</taxon>
        <taxon>Vertebrata</taxon>
        <taxon>Euteleostomi</taxon>
        <taxon>Archelosauria</taxon>
        <taxon>Testudinata</taxon>
        <taxon>Testudines</taxon>
        <taxon>Cryptodira</taxon>
        <taxon>Durocryptodira</taxon>
        <taxon>Testudinoidea</taxon>
        <taxon>Geoemydidae</taxon>
        <taxon>Geoemydinae</taxon>
        <taxon>Mauremys</taxon>
    </lineage>
</organism>
<keyword evidence="2" id="KW-1185">Reference proteome</keyword>
<protein>
    <submittedName>
        <fullName evidence="1">Uncharacterized protein</fullName>
    </submittedName>
</protein>
<name>A0A9D3WQF3_9SAUR</name>